<dbReference type="PRINTS" id="PR00085">
    <property type="entry name" value="THFDHDRGNASE"/>
</dbReference>
<dbReference type="InterPro" id="IPR000672">
    <property type="entry name" value="THF_DH/CycHdrlase"/>
</dbReference>
<sequence>MSNIADGKKIASEILQDLEKRVKALNEQNKQPALAVVLVGDDKPSHTYVRQKQKAAEQIGVEFYKLEYPANIGKDELIAEIKKAQKERKLSGLIVQLPVPESLWPYTREIVDNIDIRLDVDCLSHCALGRVMMNVSPIVPPTPGAIMEILKYYQIALENKHVCLIGRGDLIGRPLASMLTHEKVALSVHGRGTRNLADFTQTADIIITGVGQKNLLTGDMVKDGVVVIDAGITFTDGKIGGDIDFDSVAKKASLVTPVPGGVGPVTVAKLLENVVISCERD</sequence>
<accession>A0A1F5NU52</accession>
<dbReference type="EMBL" id="MFEI01000018">
    <property type="protein sequence ID" value="OGE80860.1"/>
    <property type="molecule type" value="Genomic_DNA"/>
</dbReference>
<evidence type="ECO:0000256" key="3">
    <source>
        <dbReference type="ARBA" id="ARBA00022563"/>
    </source>
</evidence>
<dbReference type="PANTHER" id="PTHR48099">
    <property type="entry name" value="C-1-TETRAHYDROFOLATE SYNTHASE, CYTOPLASMIC-RELATED"/>
    <property type="match status" value="1"/>
</dbReference>
<dbReference type="InterPro" id="IPR036291">
    <property type="entry name" value="NAD(P)-bd_dom_sf"/>
</dbReference>
<dbReference type="SUPFAM" id="SSF53223">
    <property type="entry name" value="Aminoacid dehydrogenase-like, N-terminal domain"/>
    <property type="match status" value="1"/>
</dbReference>
<comment type="subunit">
    <text evidence="2 11">Homodimer.</text>
</comment>
<keyword evidence="3 11" id="KW-0554">One-carbon metabolism</keyword>
<keyword evidence="9 11" id="KW-0486">Methionine biosynthesis</keyword>
<dbReference type="PANTHER" id="PTHR48099:SF5">
    <property type="entry name" value="C-1-TETRAHYDROFOLATE SYNTHASE, CYTOPLASMIC"/>
    <property type="match status" value="1"/>
</dbReference>
<dbReference type="FunFam" id="3.40.50.10860:FF:000005">
    <property type="entry name" value="C-1-tetrahydrofolate synthase, cytoplasmic, putative"/>
    <property type="match status" value="1"/>
</dbReference>
<feature type="domain" description="Tetrahydrofolate dehydrogenase/cyclohydrolase NAD(P)-binding" evidence="13">
    <location>
        <begin position="140"/>
        <end position="280"/>
    </location>
</feature>
<dbReference type="GO" id="GO:0009086">
    <property type="term" value="P:methionine biosynthetic process"/>
    <property type="evidence" value="ECO:0007669"/>
    <property type="project" value="UniProtKB-KW"/>
</dbReference>
<comment type="function">
    <text evidence="11">Catalyzes the oxidation of 5,10-methylenetetrahydrofolate to 5,10-methenyltetrahydrofolate and then the hydrolysis of 5,10-methenyltetrahydrofolate to 10-formyltetrahydrofolate.</text>
</comment>
<evidence type="ECO:0000259" key="13">
    <source>
        <dbReference type="Pfam" id="PF02882"/>
    </source>
</evidence>
<keyword evidence="4 11" id="KW-0658">Purine biosynthesis</keyword>
<dbReference type="EC" id="1.5.1.5" evidence="11"/>
<reference evidence="14 15" key="1">
    <citation type="journal article" date="2016" name="Nat. Commun.">
        <title>Thousands of microbial genomes shed light on interconnected biogeochemical processes in an aquifer system.</title>
        <authorList>
            <person name="Anantharaman K."/>
            <person name="Brown C.T."/>
            <person name="Hug L.A."/>
            <person name="Sharon I."/>
            <person name="Castelle C.J."/>
            <person name="Probst A.J."/>
            <person name="Thomas B.C."/>
            <person name="Singh A."/>
            <person name="Wilkins M.J."/>
            <person name="Karaoz U."/>
            <person name="Brodie E.L."/>
            <person name="Williams K.H."/>
            <person name="Hubbard S.S."/>
            <person name="Banfield J.F."/>
        </authorList>
    </citation>
    <scope>NUCLEOTIDE SEQUENCE [LARGE SCALE GENOMIC DNA]</scope>
</reference>
<dbReference type="Pfam" id="PF02882">
    <property type="entry name" value="THF_DHG_CYH_C"/>
    <property type="match status" value="1"/>
</dbReference>
<evidence type="ECO:0000256" key="1">
    <source>
        <dbReference type="ARBA" id="ARBA00004777"/>
    </source>
</evidence>
<evidence type="ECO:0000256" key="2">
    <source>
        <dbReference type="ARBA" id="ARBA00011738"/>
    </source>
</evidence>
<keyword evidence="11" id="KW-0028">Amino-acid biosynthesis</keyword>
<dbReference type="GO" id="GO:0004488">
    <property type="term" value="F:methylenetetrahydrofolate dehydrogenase (NADP+) activity"/>
    <property type="evidence" value="ECO:0007669"/>
    <property type="project" value="UniProtKB-UniRule"/>
</dbReference>
<dbReference type="GO" id="GO:0004477">
    <property type="term" value="F:methenyltetrahydrofolate cyclohydrolase activity"/>
    <property type="evidence" value="ECO:0007669"/>
    <property type="project" value="UniProtKB-UniRule"/>
</dbReference>
<dbReference type="EC" id="3.5.4.9" evidence="11"/>
<dbReference type="GO" id="GO:0000105">
    <property type="term" value="P:L-histidine biosynthetic process"/>
    <property type="evidence" value="ECO:0007669"/>
    <property type="project" value="UniProtKB-KW"/>
</dbReference>
<evidence type="ECO:0000256" key="11">
    <source>
        <dbReference type="HAMAP-Rule" id="MF_01576"/>
    </source>
</evidence>
<comment type="similarity">
    <text evidence="11">Belongs to the tetrahydrofolate dehydrogenase/cyclohydrolase family.</text>
</comment>
<dbReference type="UniPathway" id="UPA00193"/>
<dbReference type="InterPro" id="IPR046346">
    <property type="entry name" value="Aminoacid_DH-like_N_sf"/>
</dbReference>
<evidence type="ECO:0000256" key="7">
    <source>
        <dbReference type="ARBA" id="ARBA00023002"/>
    </source>
</evidence>
<dbReference type="Gene3D" id="3.40.50.10860">
    <property type="entry name" value="Leucine Dehydrogenase, chain A, domain 1"/>
    <property type="match status" value="1"/>
</dbReference>
<keyword evidence="5 11" id="KW-0378">Hydrolase</keyword>
<feature type="domain" description="Tetrahydrofolate dehydrogenase/cyclohydrolase catalytic" evidence="12">
    <location>
        <begin position="6"/>
        <end position="121"/>
    </location>
</feature>
<dbReference type="InterPro" id="IPR020630">
    <property type="entry name" value="THF_DH/CycHdrlase_cat_dom"/>
</dbReference>
<evidence type="ECO:0000256" key="9">
    <source>
        <dbReference type="ARBA" id="ARBA00023167"/>
    </source>
</evidence>
<dbReference type="GO" id="GO:0006164">
    <property type="term" value="P:purine nucleotide biosynthetic process"/>
    <property type="evidence" value="ECO:0007669"/>
    <property type="project" value="UniProtKB-KW"/>
</dbReference>
<proteinExistence type="inferred from homology"/>
<keyword evidence="6 11" id="KW-0521">NADP</keyword>
<evidence type="ECO:0000259" key="12">
    <source>
        <dbReference type="Pfam" id="PF00763"/>
    </source>
</evidence>
<keyword evidence="7 11" id="KW-0560">Oxidoreductase</keyword>
<dbReference type="GO" id="GO:0035999">
    <property type="term" value="P:tetrahydrofolate interconversion"/>
    <property type="evidence" value="ECO:0007669"/>
    <property type="project" value="UniProtKB-UniRule"/>
</dbReference>
<evidence type="ECO:0000256" key="6">
    <source>
        <dbReference type="ARBA" id="ARBA00022857"/>
    </source>
</evidence>
<comment type="catalytic activity">
    <reaction evidence="11">
        <text>(6R)-5,10-methenyltetrahydrofolate + H2O = (6R)-10-formyltetrahydrofolate + H(+)</text>
        <dbReference type="Rhea" id="RHEA:23700"/>
        <dbReference type="ChEBI" id="CHEBI:15377"/>
        <dbReference type="ChEBI" id="CHEBI:15378"/>
        <dbReference type="ChEBI" id="CHEBI:57455"/>
        <dbReference type="ChEBI" id="CHEBI:195366"/>
        <dbReference type="EC" id="3.5.4.9"/>
    </reaction>
</comment>
<evidence type="ECO:0000313" key="15">
    <source>
        <dbReference type="Proteomes" id="UP000177912"/>
    </source>
</evidence>
<comment type="catalytic activity">
    <reaction evidence="11">
        <text>(6R)-5,10-methylene-5,6,7,8-tetrahydrofolate + NADP(+) = (6R)-5,10-methenyltetrahydrofolate + NADPH</text>
        <dbReference type="Rhea" id="RHEA:22812"/>
        <dbReference type="ChEBI" id="CHEBI:15636"/>
        <dbReference type="ChEBI" id="CHEBI:57455"/>
        <dbReference type="ChEBI" id="CHEBI:57783"/>
        <dbReference type="ChEBI" id="CHEBI:58349"/>
        <dbReference type="EC" id="1.5.1.5"/>
    </reaction>
</comment>
<feature type="binding site" evidence="11">
    <location>
        <begin position="166"/>
        <end position="168"/>
    </location>
    <ligand>
        <name>NADP(+)</name>
        <dbReference type="ChEBI" id="CHEBI:58349"/>
    </ligand>
</feature>
<keyword evidence="8 11" id="KW-0368">Histidine biosynthesis</keyword>
<name>A0A1F5NU52_9BACT</name>
<protein>
    <recommendedName>
        <fullName evidence="11">Bifunctional protein FolD</fullName>
    </recommendedName>
    <domain>
        <recommendedName>
            <fullName evidence="11">Methylenetetrahydrofolate dehydrogenase</fullName>
            <ecNumber evidence="11">1.5.1.5</ecNumber>
        </recommendedName>
    </domain>
    <domain>
        <recommendedName>
            <fullName evidence="11">Methenyltetrahydrofolate cyclohydrolase</fullName>
            <ecNumber evidence="11">3.5.4.9</ecNumber>
        </recommendedName>
    </domain>
</protein>
<dbReference type="AlphaFoldDB" id="A0A1F5NU52"/>
<dbReference type="InterPro" id="IPR020631">
    <property type="entry name" value="THF_DH/CycHdrlase_NAD-bd_dom"/>
</dbReference>
<evidence type="ECO:0000256" key="5">
    <source>
        <dbReference type="ARBA" id="ARBA00022801"/>
    </source>
</evidence>
<evidence type="ECO:0000256" key="4">
    <source>
        <dbReference type="ARBA" id="ARBA00022755"/>
    </source>
</evidence>
<evidence type="ECO:0000256" key="8">
    <source>
        <dbReference type="ARBA" id="ARBA00023102"/>
    </source>
</evidence>
<gene>
    <name evidence="11" type="primary">folD</name>
    <name evidence="14" type="ORF">A2826_01330</name>
</gene>
<keyword evidence="10 11" id="KW-0511">Multifunctional enzyme</keyword>
<dbReference type="GO" id="GO:0005829">
    <property type="term" value="C:cytosol"/>
    <property type="evidence" value="ECO:0007669"/>
    <property type="project" value="TreeGrafter"/>
</dbReference>
<comment type="pathway">
    <text evidence="1 11">One-carbon metabolism; tetrahydrofolate interconversion.</text>
</comment>
<comment type="caution">
    <text evidence="11">Lacks conserved residue(s) required for the propagation of feature annotation.</text>
</comment>
<dbReference type="STRING" id="1817822.A2826_01330"/>
<evidence type="ECO:0000313" key="14">
    <source>
        <dbReference type="EMBL" id="OGE80860.1"/>
    </source>
</evidence>
<dbReference type="Proteomes" id="UP000177912">
    <property type="component" value="Unassembled WGS sequence"/>
</dbReference>
<dbReference type="SUPFAM" id="SSF51735">
    <property type="entry name" value="NAD(P)-binding Rossmann-fold domains"/>
    <property type="match status" value="1"/>
</dbReference>
<organism evidence="14 15">
    <name type="scientific">Candidatus Doudnabacteria bacterium RIFCSPHIGHO2_01_FULL_43_23</name>
    <dbReference type="NCBI Taxonomy" id="1817822"/>
    <lineage>
        <taxon>Bacteria</taxon>
        <taxon>Candidatus Doudnaibacteriota</taxon>
    </lineage>
</organism>
<feature type="binding site" evidence="11">
    <location>
        <position position="232"/>
    </location>
    <ligand>
        <name>NADP(+)</name>
        <dbReference type="ChEBI" id="CHEBI:58349"/>
    </ligand>
</feature>
<comment type="caution">
    <text evidence="14">The sequence shown here is derived from an EMBL/GenBank/DDBJ whole genome shotgun (WGS) entry which is preliminary data.</text>
</comment>
<dbReference type="Pfam" id="PF00763">
    <property type="entry name" value="THF_DHG_CYH"/>
    <property type="match status" value="1"/>
</dbReference>
<dbReference type="CDD" id="cd01080">
    <property type="entry name" value="NAD_bind_m-THF_DH_Cyclohyd"/>
    <property type="match status" value="1"/>
</dbReference>
<evidence type="ECO:0000256" key="10">
    <source>
        <dbReference type="ARBA" id="ARBA00023268"/>
    </source>
</evidence>
<dbReference type="HAMAP" id="MF_01576">
    <property type="entry name" value="THF_DHG_CYH"/>
    <property type="match status" value="1"/>
</dbReference>
<dbReference type="Gene3D" id="3.40.50.720">
    <property type="entry name" value="NAD(P)-binding Rossmann-like Domain"/>
    <property type="match status" value="1"/>
</dbReference>